<evidence type="ECO:0000256" key="2">
    <source>
        <dbReference type="ARBA" id="ARBA00004687"/>
    </source>
</evidence>
<dbReference type="InterPro" id="IPR007315">
    <property type="entry name" value="PIG-V/Gpi18"/>
</dbReference>
<feature type="transmembrane region" description="Helical" evidence="12">
    <location>
        <begin position="129"/>
        <end position="153"/>
    </location>
</feature>
<feature type="transmembrane region" description="Helical" evidence="12">
    <location>
        <begin position="21"/>
        <end position="41"/>
    </location>
</feature>
<gene>
    <name evidence="13" type="primary">GPI18</name>
    <name evidence="13" type="ORF">ACHE_10186A</name>
</gene>
<evidence type="ECO:0000256" key="10">
    <source>
        <dbReference type="ARBA" id="ARBA00022989"/>
    </source>
</evidence>
<feature type="transmembrane region" description="Helical" evidence="12">
    <location>
        <begin position="262"/>
        <end position="285"/>
    </location>
</feature>
<keyword evidence="11 12" id="KW-0472">Membrane</keyword>
<dbReference type="PANTHER" id="PTHR12468">
    <property type="entry name" value="GPI MANNOSYLTRANSFERASE 2"/>
    <property type="match status" value="1"/>
</dbReference>
<dbReference type="EMBL" id="AP024416">
    <property type="protein sequence ID" value="BCR82784.1"/>
    <property type="molecule type" value="Genomic_DNA"/>
</dbReference>
<dbReference type="EC" id="2.4.1.-" evidence="12"/>
<keyword evidence="14" id="KW-1185">Reference proteome</keyword>
<dbReference type="GO" id="GO:0031501">
    <property type="term" value="C:mannosyltransferase complex"/>
    <property type="evidence" value="ECO:0007669"/>
    <property type="project" value="TreeGrafter"/>
</dbReference>
<dbReference type="Proteomes" id="UP000637239">
    <property type="component" value="Chromosome 1"/>
</dbReference>
<keyword evidence="5 12" id="KW-0337">GPI-anchor biosynthesis</keyword>
<evidence type="ECO:0000256" key="8">
    <source>
        <dbReference type="ARBA" id="ARBA00022692"/>
    </source>
</evidence>
<dbReference type="GO" id="GO:0005789">
    <property type="term" value="C:endoplasmic reticulum membrane"/>
    <property type="evidence" value="ECO:0007669"/>
    <property type="project" value="UniProtKB-SubCell"/>
</dbReference>
<feature type="transmembrane region" description="Helical" evidence="12">
    <location>
        <begin position="439"/>
        <end position="461"/>
    </location>
</feature>
<comment type="subcellular location">
    <subcellularLocation>
        <location evidence="1 12">Endoplasmic reticulum membrane</location>
        <topology evidence="1 12">Multi-pass membrane protein</topology>
    </subcellularLocation>
</comment>
<reference evidence="13" key="2">
    <citation type="submission" date="2021-02" db="EMBL/GenBank/DDBJ databases">
        <title>Aspergillus chevalieri M1 genome sequence.</title>
        <authorList>
            <person name="Kadooka C."/>
            <person name="Mori K."/>
            <person name="Futagami T."/>
        </authorList>
    </citation>
    <scope>NUCLEOTIDE SEQUENCE</scope>
    <source>
        <strain evidence="13">M1</strain>
    </source>
</reference>
<dbReference type="GO" id="GO:0006506">
    <property type="term" value="P:GPI anchor biosynthetic process"/>
    <property type="evidence" value="ECO:0007669"/>
    <property type="project" value="UniProtKB-UniPathway"/>
</dbReference>
<proteinExistence type="inferred from homology"/>
<reference evidence="13" key="1">
    <citation type="submission" date="2021-01" db="EMBL/GenBank/DDBJ databases">
        <authorList>
            <consortium name="Aspergillus chevalieri M1 genome sequencing consortium"/>
            <person name="Kazuki M."/>
            <person name="Futagami T."/>
        </authorList>
    </citation>
    <scope>NUCLEOTIDE SEQUENCE</scope>
    <source>
        <strain evidence="13">M1</strain>
    </source>
</reference>
<dbReference type="KEGG" id="ache:ACHE_10186A"/>
<dbReference type="GO" id="GO:0000009">
    <property type="term" value="F:alpha-1,6-mannosyltransferase activity"/>
    <property type="evidence" value="ECO:0007669"/>
    <property type="project" value="InterPro"/>
</dbReference>
<feature type="transmembrane region" description="Helical" evidence="12">
    <location>
        <begin position="335"/>
        <end position="354"/>
    </location>
</feature>
<keyword evidence="9 12" id="KW-0256">Endoplasmic reticulum</keyword>
<feature type="transmembrane region" description="Helical" evidence="12">
    <location>
        <begin position="165"/>
        <end position="185"/>
    </location>
</feature>
<keyword evidence="10 12" id="KW-1133">Transmembrane helix</keyword>
<evidence type="ECO:0000256" key="12">
    <source>
        <dbReference type="RuleBase" id="RU363112"/>
    </source>
</evidence>
<keyword evidence="7 12" id="KW-0808">Transferase</keyword>
<evidence type="ECO:0000256" key="5">
    <source>
        <dbReference type="ARBA" id="ARBA00022502"/>
    </source>
</evidence>
<evidence type="ECO:0000256" key="9">
    <source>
        <dbReference type="ARBA" id="ARBA00022824"/>
    </source>
</evidence>
<dbReference type="GeneID" id="66977143"/>
<evidence type="ECO:0000256" key="3">
    <source>
        <dbReference type="ARBA" id="ARBA00008698"/>
    </source>
</evidence>
<sequence>MIMSSVKQIDRPSLLNPLRPLWSLTVAFVLWKSLLFLVVTACPGPGYDTSTSLLPYLNRSPTRPAADVGVGSTLPLKFVRWDPIYFVHIVQHGYVYEQEWAFGYGFTSIWRFVASFLNPSEEVGNVAQVAWTGVGLSHLAHYLSVLALYKLSANVFGRETSTQRLICFLSAALHIIAPAGAFLSAPYPEPIFSFLNIFGLYLYSSSFLDDGAGRKLPRDAKLLGAAVSFAVATTVRSNGILSGFLFAYDAIWQLRMVLLHGLSWNVVVRLGVIVLGGCVVALGMVLPQWVAYTTYCTTDSRPWCQWTLPSIYGWVQKQYWNVGFLRYWTVSNTPLFLLAAPMLVLLCCASLWALKMPWAAIKERPTTVIDRTMSPEDTDSLLIRLAVPQGLLALMAFTSYHVQIINRISSGYPLWYWYLVCLVVDHVGESPSAAKSNRLFAIVLQAMVVYGLIQAVLYGSFLPPA</sequence>
<keyword evidence="6 12" id="KW-0328">Glycosyltransferase</keyword>
<dbReference type="AlphaFoldDB" id="A0A7R7VDT5"/>
<evidence type="ECO:0000313" key="13">
    <source>
        <dbReference type="EMBL" id="BCR82784.1"/>
    </source>
</evidence>
<protein>
    <recommendedName>
        <fullName evidence="4 12">GPI mannosyltransferase 2</fullName>
        <ecNumber evidence="12">2.4.1.-</ecNumber>
    </recommendedName>
</protein>
<evidence type="ECO:0000256" key="1">
    <source>
        <dbReference type="ARBA" id="ARBA00004477"/>
    </source>
</evidence>
<comment type="pathway">
    <text evidence="2 12">Glycolipid biosynthesis; glycosylphosphatidylinositol-anchor biosynthesis.</text>
</comment>
<evidence type="ECO:0000256" key="11">
    <source>
        <dbReference type="ARBA" id="ARBA00023136"/>
    </source>
</evidence>
<comment type="caution">
    <text evidence="12">Lacks conserved residue(s) required for the propagation of feature annotation.</text>
</comment>
<dbReference type="RefSeq" id="XP_043131306.1">
    <property type="nucleotide sequence ID" value="XM_043276475.1"/>
</dbReference>
<comment type="function">
    <text evidence="12">Mannosyltransferase involved in glycosylphosphatidylinositol-anchor biosynthesis.</text>
</comment>
<name>A0A7R7VDT5_ASPCH</name>
<evidence type="ECO:0000256" key="4">
    <source>
        <dbReference type="ARBA" id="ARBA00013795"/>
    </source>
</evidence>
<evidence type="ECO:0000256" key="7">
    <source>
        <dbReference type="ARBA" id="ARBA00022679"/>
    </source>
</evidence>
<dbReference type="Pfam" id="PF04188">
    <property type="entry name" value="Mannosyl_trans2"/>
    <property type="match status" value="1"/>
</dbReference>
<keyword evidence="8 12" id="KW-0812">Transmembrane</keyword>
<dbReference type="GO" id="GO:0004376">
    <property type="term" value="F:GPI mannosyltransferase activity"/>
    <property type="evidence" value="ECO:0007669"/>
    <property type="project" value="InterPro"/>
</dbReference>
<evidence type="ECO:0000313" key="14">
    <source>
        <dbReference type="Proteomes" id="UP000637239"/>
    </source>
</evidence>
<dbReference type="PANTHER" id="PTHR12468:SF2">
    <property type="entry name" value="GPI MANNOSYLTRANSFERASE 2"/>
    <property type="match status" value="1"/>
</dbReference>
<evidence type="ECO:0000256" key="6">
    <source>
        <dbReference type="ARBA" id="ARBA00022676"/>
    </source>
</evidence>
<comment type="similarity">
    <text evidence="3 12">Belongs to the PIGV family.</text>
</comment>
<organism evidence="13 14">
    <name type="scientific">Aspergillus chevalieri</name>
    <name type="common">Eurotium chevalieri</name>
    <dbReference type="NCBI Taxonomy" id="182096"/>
    <lineage>
        <taxon>Eukaryota</taxon>
        <taxon>Fungi</taxon>
        <taxon>Dikarya</taxon>
        <taxon>Ascomycota</taxon>
        <taxon>Pezizomycotina</taxon>
        <taxon>Eurotiomycetes</taxon>
        <taxon>Eurotiomycetidae</taxon>
        <taxon>Eurotiales</taxon>
        <taxon>Aspergillaceae</taxon>
        <taxon>Aspergillus</taxon>
        <taxon>Aspergillus subgen. Aspergillus</taxon>
    </lineage>
</organism>
<accession>A0A7R7VDT5</accession>
<dbReference type="UniPathway" id="UPA00196"/>